<dbReference type="EMBL" id="KF900406">
    <property type="protein sequence ID" value="AIE93834.1"/>
    <property type="molecule type" value="Genomic_DNA"/>
</dbReference>
<accession>A0A075FRC0</accession>
<sequence length="101" mass="11449">MPKLAIFFAASFLVIFLLQENSYGFIEGFDAPPLPNFDIKKSPEIISIDVSPQQDLVKRYLVYGQGQLNTAYLEPKNLVYGIDSASGFFLLVYLTKMRYTV</sequence>
<evidence type="ECO:0000313" key="1">
    <source>
        <dbReference type="EMBL" id="AIE93834.1"/>
    </source>
</evidence>
<proteinExistence type="predicted"/>
<reference evidence="1" key="1">
    <citation type="journal article" date="2014" name="Genome Biol. Evol.">
        <title>Pangenome evidence for extensive interdomain horizontal transfer affecting lineage core and shell genes in uncultured planktonic thaumarchaeota and euryarchaeota.</title>
        <authorList>
            <person name="Deschamps P."/>
            <person name="Zivanovic Y."/>
            <person name="Moreira D."/>
            <person name="Rodriguez-Valera F."/>
            <person name="Lopez-Garcia P."/>
        </authorList>
    </citation>
    <scope>NUCLEOTIDE SEQUENCE</scope>
</reference>
<organism evidence="1">
    <name type="scientific">uncultured marine thaumarchaeote AD1000_41_B03</name>
    <dbReference type="NCBI Taxonomy" id="1455915"/>
    <lineage>
        <taxon>Archaea</taxon>
        <taxon>Nitrososphaerota</taxon>
        <taxon>environmental samples</taxon>
    </lineage>
</organism>
<dbReference type="AlphaFoldDB" id="A0A075FRC0"/>
<name>A0A075FRC0_9ARCH</name>
<protein>
    <submittedName>
        <fullName evidence="1">Uncharacterized protein</fullName>
    </submittedName>
</protein>